<comment type="caution">
    <text evidence="5">The sequence shown here is derived from an EMBL/GenBank/DDBJ whole genome shotgun (WGS) entry which is preliminary data.</text>
</comment>
<evidence type="ECO:0000256" key="2">
    <source>
        <dbReference type="ARBA" id="ARBA00023125"/>
    </source>
</evidence>
<dbReference type="SUPFAM" id="SSF75516">
    <property type="entry name" value="Pheromone-binding domain of LuxR-like quorum-sensing transcription factors"/>
    <property type="match status" value="1"/>
</dbReference>
<organism evidence="5 6">
    <name type="scientific">Mesorhizobium calcicola</name>
    <dbReference type="NCBI Taxonomy" id="1300310"/>
    <lineage>
        <taxon>Bacteria</taxon>
        <taxon>Pseudomonadati</taxon>
        <taxon>Pseudomonadota</taxon>
        <taxon>Alphaproteobacteria</taxon>
        <taxon>Hyphomicrobiales</taxon>
        <taxon>Phyllobacteriaceae</taxon>
        <taxon>Mesorhizobium</taxon>
    </lineage>
</organism>
<name>A0ABW4WDT9_9HYPH</name>
<protein>
    <submittedName>
        <fullName evidence="5">Autoinducer binding domain-containing protein</fullName>
    </submittedName>
</protein>
<accession>A0ABW4WDT9</accession>
<dbReference type="Gene3D" id="3.30.450.80">
    <property type="entry name" value="Transcription factor LuxR-like, autoinducer-binding domain"/>
    <property type="match status" value="1"/>
</dbReference>
<feature type="domain" description="Transcription factor LuxR-like autoinducer-binding" evidence="4">
    <location>
        <begin position="22"/>
        <end position="119"/>
    </location>
</feature>
<dbReference type="Proteomes" id="UP001597349">
    <property type="component" value="Unassembled WGS sequence"/>
</dbReference>
<dbReference type="Pfam" id="PF03472">
    <property type="entry name" value="Autoind_bind"/>
    <property type="match status" value="1"/>
</dbReference>
<keyword evidence="6" id="KW-1185">Reference proteome</keyword>
<proteinExistence type="predicted"/>
<evidence type="ECO:0000256" key="3">
    <source>
        <dbReference type="ARBA" id="ARBA00023163"/>
    </source>
</evidence>
<keyword evidence="2" id="KW-0238">DNA-binding</keyword>
<gene>
    <name evidence="5" type="ORF">ACFSQT_10670</name>
</gene>
<sequence length="147" mass="16115">MIDSDVFDFVERCRKHTGTAPLLDDLLDTVKNLGFEHLILSGVPLGGQKLAPMVEPNGWPAGWFERYVEAEHAAVDGVCIYSAKTLKPFLWADVPAKWSDTEGSLRVAGEATEFGISSGCDDSSSCRQCAQQASLRKRIRRIFAPTA</sequence>
<keyword evidence="1" id="KW-0805">Transcription regulation</keyword>
<dbReference type="InterPro" id="IPR005143">
    <property type="entry name" value="TF_LuxR_autoind-bd_dom"/>
</dbReference>
<reference evidence="6" key="1">
    <citation type="journal article" date="2019" name="Int. J. Syst. Evol. Microbiol.">
        <title>The Global Catalogue of Microorganisms (GCM) 10K type strain sequencing project: providing services to taxonomists for standard genome sequencing and annotation.</title>
        <authorList>
            <consortium name="The Broad Institute Genomics Platform"/>
            <consortium name="The Broad Institute Genome Sequencing Center for Infectious Disease"/>
            <person name="Wu L."/>
            <person name="Ma J."/>
        </authorList>
    </citation>
    <scope>NUCLEOTIDE SEQUENCE [LARGE SCALE GENOMIC DNA]</scope>
    <source>
        <strain evidence="6">CGMCC 1.16226</strain>
    </source>
</reference>
<evidence type="ECO:0000259" key="4">
    <source>
        <dbReference type="Pfam" id="PF03472"/>
    </source>
</evidence>
<evidence type="ECO:0000256" key="1">
    <source>
        <dbReference type="ARBA" id="ARBA00023015"/>
    </source>
</evidence>
<keyword evidence="3" id="KW-0804">Transcription</keyword>
<evidence type="ECO:0000313" key="6">
    <source>
        <dbReference type="Proteomes" id="UP001597349"/>
    </source>
</evidence>
<evidence type="ECO:0000313" key="5">
    <source>
        <dbReference type="EMBL" id="MFD2053537.1"/>
    </source>
</evidence>
<dbReference type="RefSeq" id="WP_379018307.1">
    <property type="nucleotide sequence ID" value="NZ_JBHUGY010000018.1"/>
</dbReference>
<dbReference type="EMBL" id="JBHUGY010000018">
    <property type="protein sequence ID" value="MFD2053537.1"/>
    <property type="molecule type" value="Genomic_DNA"/>
</dbReference>
<dbReference type="InterPro" id="IPR036693">
    <property type="entry name" value="TF_LuxR_autoind-bd_dom_sf"/>
</dbReference>